<dbReference type="PANTHER" id="PTHR36920">
    <property type="match status" value="1"/>
</dbReference>
<dbReference type="Gene3D" id="2.40.160.20">
    <property type="match status" value="1"/>
</dbReference>
<dbReference type="AlphaFoldDB" id="A0A3E0U2S8"/>
<dbReference type="Proteomes" id="UP000256899">
    <property type="component" value="Unassembled WGS sequence"/>
</dbReference>
<feature type="chain" id="PRO_5017688030" evidence="1">
    <location>
        <begin position="21"/>
        <end position="247"/>
    </location>
</feature>
<feature type="signal peptide" evidence="1">
    <location>
        <begin position="1"/>
        <end position="20"/>
    </location>
</feature>
<accession>A0A3E0U2S8</accession>
<organism evidence="2 3">
    <name type="scientific">Thalassotalea euphylliae</name>
    <dbReference type="NCBI Taxonomy" id="1655234"/>
    <lineage>
        <taxon>Bacteria</taxon>
        <taxon>Pseudomonadati</taxon>
        <taxon>Pseudomonadota</taxon>
        <taxon>Gammaproteobacteria</taxon>
        <taxon>Alteromonadales</taxon>
        <taxon>Colwelliaceae</taxon>
        <taxon>Thalassotalea</taxon>
    </lineage>
</organism>
<dbReference type="Pfam" id="PF03922">
    <property type="entry name" value="OmpW"/>
    <property type="match status" value="2"/>
</dbReference>
<gene>
    <name evidence="2" type="ORF">DXX94_11180</name>
</gene>
<dbReference type="RefSeq" id="WP_116015912.1">
    <property type="nucleotide sequence ID" value="NZ_QUOT01000001.1"/>
</dbReference>
<proteinExistence type="predicted"/>
<keyword evidence="1" id="KW-0732">Signal</keyword>
<sequence length="247" mass="26137">MKKSIITLAVLSSMTFGALAAGYQAGDIVVRGGATMVDPSSDKATIFAADQTVDLGAGPISLSVEDDTQLGLNFVYFLDSNWAVELLAATPFKHDITVHTGAGSTNLGETKHLPPTLSALYYFDTNSNFKPYVGVGVNYTIFFEEDFNPALQGANSPTIVSINDGTTVTPVGAPLDANDLDLDSSWGLSAQIGVDYLIDEHWSINASARYIDIDTDGSFTAVGGAVPGKVSVDIDPMVYSLMIGYKF</sequence>
<reference evidence="3" key="1">
    <citation type="submission" date="2018-08" db="EMBL/GenBank/DDBJ databases">
        <title>Thalassotalea euphylliae genome.</title>
        <authorList>
            <person name="Summers S."/>
            <person name="Rice S.A."/>
            <person name="Freckelton M.L."/>
            <person name="Nedved B.T."/>
            <person name="Hadfield M.G."/>
        </authorList>
    </citation>
    <scope>NUCLEOTIDE SEQUENCE [LARGE SCALE GENOMIC DNA]</scope>
    <source>
        <strain evidence="3">H3</strain>
    </source>
</reference>
<dbReference type="PANTHER" id="PTHR36920:SF1">
    <property type="entry name" value="OUTER MEMBRANE PROTEIN W"/>
    <property type="match status" value="1"/>
</dbReference>
<dbReference type="SUPFAM" id="SSF56925">
    <property type="entry name" value="OMPA-like"/>
    <property type="match status" value="1"/>
</dbReference>
<dbReference type="EMBL" id="QUOT01000001">
    <property type="protein sequence ID" value="REL31228.1"/>
    <property type="molecule type" value="Genomic_DNA"/>
</dbReference>
<name>A0A3E0U2S8_9GAMM</name>
<keyword evidence="3" id="KW-1185">Reference proteome</keyword>
<dbReference type="GO" id="GO:0019867">
    <property type="term" value="C:outer membrane"/>
    <property type="evidence" value="ECO:0007669"/>
    <property type="project" value="InterPro"/>
</dbReference>
<dbReference type="GO" id="GO:0055085">
    <property type="term" value="P:transmembrane transport"/>
    <property type="evidence" value="ECO:0007669"/>
    <property type="project" value="TreeGrafter"/>
</dbReference>
<protein>
    <submittedName>
        <fullName evidence="2">Outer membrane protein OmpW</fullName>
    </submittedName>
</protein>
<dbReference type="InterPro" id="IPR005618">
    <property type="entry name" value="OMPW"/>
</dbReference>
<evidence type="ECO:0000313" key="3">
    <source>
        <dbReference type="Proteomes" id="UP000256899"/>
    </source>
</evidence>
<evidence type="ECO:0000256" key="1">
    <source>
        <dbReference type="SAM" id="SignalP"/>
    </source>
</evidence>
<evidence type="ECO:0000313" key="2">
    <source>
        <dbReference type="EMBL" id="REL31228.1"/>
    </source>
</evidence>
<comment type="caution">
    <text evidence="2">The sequence shown here is derived from an EMBL/GenBank/DDBJ whole genome shotgun (WGS) entry which is preliminary data.</text>
</comment>
<dbReference type="InterPro" id="IPR011250">
    <property type="entry name" value="OMP/PagP_B-barrel"/>
</dbReference>